<dbReference type="OrthoDB" id="10022521at2759"/>
<proteinExistence type="predicted"/>
<reference evidence="1" key="2">
    <citation type="submission" date="2021-02" db="EMBL/GenBank/DDBJ databases">
        <authorList>
            <person name="Kimball J.A."/>
            <person name="Haas M.W."/>
            <person name="Macchietto M."/>
            <person name="Kono T."/>
            <person name="Duquette J."/>
            <person name="Shao M."/>
        </authorList>
    </citation>
    <scope>NUCLEOTIDE SEQUENCE</scope>
    <source>
        <tissue evidence="1">Fresh leaf tissue</tissue>
    </source>
</reference>
<dbReference type="AlphaFoldDB" id="A0A8J5VJT5"/>
<dbReference type="Proteomes" id="UP000729402">
    <property type="component" value="Unassembled WGS sequence"/>
</dbReference>
<protein>
    <submittedName>
        <fullName evidence="1">Uncharacterized protein</fullName>
    </submittedName>
</protein>
<evidence type="ECO:0000313" key="2">
    <source>
        <dbReference type="Proteomes" id="UP000729402"/>
    </source>
</evidence>
<dbReference type="PANTHER" id="PTHR35128">
    <property type="entry name" value="SECRETION-REGULATING GUANINE NUCLEOTIDE EXCHANGE FACTOR"/>
    <property type="match status" value="1"/>
</dbReference>
<sequence length="350" mass="38045">METVLAGIPRFRRTAALIASCCAVILLATVLLLPRGPPVTELASAGEDVAVAAVRLDARVETRRGNEVLWQLPPRAPRAAVFVAPGCTIRAADFFDASAGCPRCTGLPEERLFTREALRRGYAVLAVSSRAECWSLDIGEGSELAAVESIIEWWVKEKHPQLAGLPLVGIGASSGGYFLSALAARVRFSSIAVMIAEGVFSAMEEIPAGYPPALFVHMPKDTERAREVAASVGKLKGNNVGVREIQCDEFAVRAGFLAARIPGLTRAVADGLVNVLRRKGFVDEKGFLKKDGRSTPWRQAAAEEKVLPEGFRLERHVTEELNMAYAYHEFTSLKNGEIFGWFESHMDHKS</sequence>
<reference evidence="1" key="1">
    <citation type="journal article" date="2021" name="bioRxiv">
        <title>Whole Genome Assembly and Annotation of Northern Wild Rice, Zizania palustris L., Supports a Whole Genome Duplication in the Zizania Genus.</title>
        <authorList>
            <person name="Haas M."/>
            <person name="Kono T."/>
            <person name="Macchietto M."/>
            <person name="Millas R."/>
            <person name="McGilp L."/>
            <person name="Shao M."/>
            <person name="Duquette J."/>
            <person name="Hirsch C.N."/>
            <person name="Kimball J."/>
        </authorList>
    </citation>
    <scope>NUCLEOTIDE SEQUENCE</scope>
    <source>
        <tissue evidence="1">Fresh leaf tissue</tissue>
    </source>
</reference>
<dbReference type="PANTHER" id="PTHR35128:SF5">
    <property type="entry name" value="OS02G0230200 PROTEIN"/>
    <property type="match status" value="1"/>
</dbReference>
<dbReference type="EMBL" id="JAAALK010000283">
    <property type="protein sequence ID" value="KAG8070215.1"/>
    <property type="molecule type" value="Genomic_DNA"/>
</dbReference>
<comment type="caution">
    <text evidence="1">The sequence shown here is derived from an EMBL/GenBank/DDBJ whole genome shotgun (WGS) entry which is preliminary data.</text>
</comment>
<evidence type="ECO:0000313" key="1">
    <source>
        <dbReference type="EMBL" id="KAG8070215.1"/>
    </source>
</evidence>
<keyword evidence="2" id="KW-1185">Reference proteome</keyword>
<name>A0A8J5VJT5_ZIZPA</name>
<organism evidence="1 2">
    <name type="scientific">Zizania palustris</name>
    <name type="common">Northern wild rice</name>
    <dbReference type="NCBI Taxonomy" id="103762"/>
    <lineage>
        <taxon>Eukaryota</taxon>
        <taxon>Viridiplantae</taxon>
        <taxon>Streptophyta</taxon>
        <taxon>Embryophyta</taxon>
        <taxon>Tracheophyta</taxon>
        <taxon>Spermatophyta</taxon>
        <taxon>Magnoliopsida</taxon>
        <taxon>Liliopsida</taxon>
        <taxon>Poales</taxon>
        <taxon>Poaceae</taxon>
        <taxon>BOP clade</taxon>
        <taxon>Oryzoideae</taxon>
        <taxon>Oryzeae</taxon>
        <taxon>Zizaniinae</taxon>
        <taxon>Zizania</taxon>
    </lineage>
</organism>
<gene>
    <name evidence="1" type="ORF">GUJ93_ZPchr0006g41750</name>
</gene>
<accession>A0A8J5VJT5</accession>